<dbReference type="InterPro" id="IPR036688">
    <property type="entry name" value="MoeA_C_domain_IV_sf"/>
</dbReference>
<keyword evidence="12" id="KW-0511">Multifunctional enzyme</keyword>
<keyword evidence="11 13" id="KW-0501">Molybdenum cofactor biosynthesis</keyword>
<sequence length="639" mass="68789">MTSNESTKITFGILTVSDSCSQGKAEDKSGPNLAALITKGIIHNGEVVLQECVPDEKDHIKRVLEKWTDNENVDVILTTGGTGFSFRDVTPEATREVIHRETSGMTIAMFKKSLDITPLAMLSRAISGIRYNTLIINLPGSTKGSQECLESVAVSLPHAAALLSDRIVQVKSTHQLLQSNMGNCPGHKRQHTHHDEHHHHHHHENTKVDPTRVARRARESPYPLIDVATAQKIVLEHAEILGTEMLTYVEALDRVLAEDVFAKDPLPPFPASIKDGYAVLASDGAGKRQVLGTSVAGVKPEDQVGLQPGECLRINTGAPVPAGADCVVQVEDTKLIQEADDGKTEVEIEILLPPKVGQDIRPIGSDMSQGQLVLPRGCVVSSSDLGLLATAGVTSVLVYKFPVVSILSTGNEIQEPGRPLETGCIRDSNKITLLSLVKEHGFSALDLGIARDDPQSVLMKLKEALACSDMVVTTGGVSMGEKDLLKEVLVADLGAVIHFGRVKMKPGKPTTFATCIFEGKKKLVLGLPGNPVSATVTSHLYLLPAMRKMSGYASPFGTVIKATTDEDIVLDPRPEYHRAVLTWLPDSPVPKAVSTGNQISSRLLSLLSANCLMILPGRTEKLQVLPARTQVDALIIARL</sequence>
<dbReference type="Pfam" id="PF03454">
    <property type="entry name" value="MoeA_C"/>
    <property type="match status" value="1"/>
</dbReference>
<dbReference type="GO" id="GO:0005829">
    <property type="term" value="C:cytosol"/>
    <property type="evidence" value="ECO:0007669"/>
    <property type="project" value="TreeGrafter"/>
</dbReference>
<dbReference type="AlphaFoldDB" id="A0A067RL79"/>
<evidence type="ECO:0000259" key="15">
    <source>
        <dbReference type="SMART" id="SM00852"/>
    </source>
</evidence>
<evidence type="ECO:0000256" key="11">
    <source>
        <dbReference type="ARBA" id="ARBA00023150"/>
    </source>
</evidence>
<evidence type="ECO:0000256" key="2">
    <source>
        <dbReference type="ARBA" id="ARBA00005046"/>
    </source>
</evidence>
<protein>
    <submittedName>
        <fullName evidence="16">Gephyrin</fullName>
    </submittedName>
</protein>
<dbReference type="OrthoDB" id="4349954at2759"/>
<dbReference type="SUPFAM" id="SSF63882">
    <property type="entry name" value="MoeA N-terminal region -like"/>
    <property type="match status" value="1"/>
</dbReference>
<dbReference type="NCBIfam" id="TIGR00177">
    <property type="entry name" value="molyb_syn"/>
    <property type="match status" value="2"/>
</dbReference>
<comment type="similarity">
    <text evidence="4">In the C-terminal section; belongs to the MoeA family.</text>
</comment>
<dbReference type="OMA" id="ESPYPMI"/>
<dbReference type="PANTHER" id="PTHR10192">
    <property type="entry name" value="MOLYBDOPTERIN BIOSYNTHESIS PROTEIN"/>
    <property type="match status" value="1"/>
</dbReference>
<keyword evidence="8" id="KW-0547">Nucleotide-binding</keyword>
<evidence type="ECO:0000313" key="16">
    <source>
        <dbReference type="EMBL" id="KDR21365.1"/>
    </source>
</evidence>
<dbReference type="SMART" id="SM00852">
    <property type="entry name" value="MoCF_biosynth"/>
    <property type="match status" value="2"/>
</dbReference>
<evidence type="ECO:0000256" key="7">
    <source>
        <dbReference type="ARBA" id="ARBA00022723"/>
    </source>
</evidence>
<dbReference type="InterPro" id="IPR008284">
    <property type="entry name" value="MoCF_biosynth_CS"/>
</dbReference>
<dbReference type="CDD" id="cd00887">
    <property type="entry name" value="MoeA"/>
    <property type="match status" value="1"/>
</dbReference>
<name>A0A067RL79_ZOONE</name>
<dbReference type="CDD" id="cd00886">
    <property type="entry name" value="MogA_MoaB"/>
    <property type="match status" value="1"/>
</dbReference>
<evidence type="ECO:0000256" key="3">
    <source>
        <dbReference type="ARBA" id="ARBA00007589"/>
    </source>
</evidence>
<evidence type="ECO:0000256" key="8">
    <source>
        <dbReference type="ARBA" id="ARBA00022741"/>
    </source>
</evidence>
<dbReference type="Gene3D" id="2.170.190.11">
    <property type="entry name" value="Molybdopterin biosynthesis moea protein, domain 3"/>
    <property type="match status" value="1"/>
</dbReference>
<evidence type="ECO:0000313" key="17">
    <source>
        <dbReference type="Proteomes" id="UP000027135"/>
    </source>
</evidence>
<comment type="catalytic activity">
    <reaction evidence="13">
        <text>molybdopterin + ATP + H(+) = adenylyl-molybdopterin + diphosphate</text>
        <dbReference type="Rhea" id="RHEA:31331"/>
        <dbReference type="ChEBI" id="CHEBI:15378"/>
        <dbReference type="ChEBI" id="CHEBI:30616"/>
        <dbReference type="ChEBI" id="CHEBI:33019"/>
        <dbReference type="ChEBI" id="CHEBI:58698"/>
        <dbReference type="ChEBI" id="CHEBI:62727"/>
    </reaction>
</comment>
<evidence type="ECO:0000256" key="9">
    <source>
        <dbReference type="ARBA" id="ARBA00022840"/>
    </source>
</evidence>
<dbReference type="GO" id="GO:0005524">
    <property type="term" value="F:ATP binding"/>
    <property type="evidence" value="ECO:0007669"/>
    <property type="project" value="UniProtKB-UniRule"/>
</dbReference>
<dbReference type="GO" id="GO:0098970">
    <property type="term" value="P:postsynaptic neurotransmitter receptor diffusion trapping"/>
    <property type="evidence" value="ECO:0007669"/>
    <property type="project" value="TreeGrafter"/>
</dbReference>
<feature type="domain" description="MoaB/Mog" evidence="15">
    <location>
        <begin position="405"/>
        <end position="548"/>
    </location>
</feature>
<dbReference type="STRING" id="136037.A0A067RL79"/>
<dbReference type="InterPro" id="IPR038987">
    <property type="entry name" value="MoeA-like"/>
</dbReference>
<dbReference type="GO" id="GO:0030425">
    <property type="term" value="C:dendrite"/>
    <property type="evidence" value="ECO:0007669"/>
    <property type="project" value="TreeGrafter"/>
</dbReference>
<dbReference type="NCBIfam" id="NF045515">
    <property type="entry name" value="Glp_gephyrin"/>
    <property type="match status" value="1"/>
</dbReference>
<dbReference type="FunFam" id="3.40.980.10:FF:000002">
    <property type="entry name" value="Molybdopterin molybdenumtransferase"/>
    <property type="match status" value="1"/>
</dbReference>
<dbReference type="InterPro" id="IPR036135">
    <property type="entry name" value="MoeA_linker/N_sf"/>
</dbReference>
<dbReference type="GO" id="GO:0072579">
    <property type="term" value="P:glycine receptor clustering"/>
    <property type="evidence" value="ECO:0007669"/>
    <property type="project" value="TreeGrafter"/>
</dbReference>
<comment type="similarity">
    <text evidence="13">Belongs to the MoeA family.</text>
</comment>
<organism evidence="16 17">
    <name type="scientific">Zootermopsis nevadensis</name>
    <name type="common">Dampwood termite</name>
    <dbReference type="NCBI Taxonomy" id="136037"/>
    <lineage>
        <taxon>Eukaryota</taxon>
        <taxon>Metazoa</taxon>
        <taxon>Ecdysozoa</taxon>
        <taxon>Arthropoda</taxon>
        <taxon>Hexapoda</taxon>
        <taxon>Insecta</taxon>
        <taxon>Pterygota</taxon>
        <taxon>Neoptera</taxon>
        <taxon>Polyneoptera</taxon>
        <taxon>Dictyoptera</taxon>
        <taxon>Blattodea</taxon>
        <taxon>Blattoidea</taxon>
        <taxon>Termitoidae</taxon>
        <taxon>Termopsidae</taxon>
        <taxon>Zootermopsis</taxon>
    </lineage>
</organism>
<dbReference type="FunCoup" id="A0A067RL79">
    <property type="interactions" value="685"/>
</dbReference>
<keyword evidence="7 13" id="KW-0479">Metal-binding</keyword>
<dbReference type="InterPro" id="IPR005111">
    <property type="entry name" value="MoeA_C_domain_IV"/>
</dbReference>
<dbReference type="Gene3D" id="2.40.340.10">
    <property type="entry name" value="MoeA, C-terminal, domain IV"/>
    <property type="match status" value="1"/>
</dbReference>
<feature type="domain" description="MoaB/Mog" evidence="15">
    <location>
        <begin position="12"/>
        <end position="159"/>
    </location>
</feature>
<dbReference type="PROSITE" id="PS01079">
    <property type="entry name" value="MOCF_BIOSYNTHESIS_2"/>
    <property type="match status" value="1"/>
</dbReference>
<keyword evidence="9" id="KW-0067">ATP-binding</keyword>
<dbReference type="UniPathway" id="UPA00344"/>
<evidence type="ECO:0000256" key="12">
    <source>
        <dbReference type="ARBA" id="ARBA00023268"/>
    </source>
</evidence>
<dbReference type="SUPFAM" id="SSF63867">
    <property type="entry name" value="MoeA C-terminal domain-like"/>
    <property type="match status" value="1"/>
</dbReference>
<dbReference type="GO" id="GO:0046872">
    <property type="term" value="F:metal ion binding"/>
    <property type="evidence" value="ECO:0007669"/>
    <property type="project" value="UniProtKB-UniRule"/>
</dbReference>
<feature type="compositionally biased region" description="Basic residues" evidence="14">
    <location>
        <begin position="186"/>
        <end position="204"/>
    </location>
</feature>
<keyword evidence="10 13" id="KW-0460">Magnesium</keyword>
<evidence type="ECO:0000256" key="13">
    <source>
        <dbReference type="RuleBase" id="RU365090"/>
    </source>
</evidence>
<dbReference type="FunFam" id="3.40.980.10:FF:000001">
    <property type="entry name" value="Molybdopterin molybdenumtransferase"/>
    <property type="match status" value="1"/>
</dbReference>
<dbReference type="GO" id="GO:0007529">
    <property type="term" value="P:establishment of synaptic specificity at neuromuscular junction"/>
    <property type="evidence" value="ECO:0007669"/>
    <property type="project" value="TreeGrafter"/>
</dbReference>
<dbReference type="GO" id="GO:0097112">
    <property type="term" value="P:gamma-aminobutyric acid receptor clustering"/>
    <property type="evidence" value="ECO:0007669"/>
    <property type="project" value="TreeGrafter"/>
</dbReference>
<dbReference type="InterPro" id="IPR036425">
    <property type="entry name" value="MoaB/Mog-like_dom_sf"/>
</dbReference>
<dbReference type="EMBL" id="KK852559">
    <property type="protein sequence ID" value="KDR21365.1"/>
    <property type="molecule type" value="Genomic_DNA"/>
</dbReference>
<evidence type="ECO:0000256" key="14">
    <source>
        <dbReference type="SAM" id="MobiDB-lite"/>
    </source>
</evidence>
<feature type="region of interest" description="Disordered" evidence="14">
    <location>
        <begin position="186"/>
        <end position="212"/>
    </location>
</feature>
<reference evidence="16 17" key="1">
    <citation type="journal article" date="2014" name="Nat. Commun.">
        <title>Molecular traces of alternative social organization in a termite genome.</title>
        <authorList>
            <person name="Terrapon N."/>
            <person name="Li C."/>
            <person name="Robertson H.M."/>
            <person name="Ji L."/>
            <person name="Meng X."/>
            <person name="Booth W."/>
            <person name="Chen Z."/>
            <person name="Childers C.P."/>
            <person name="Glastad K.M."/>
            <person name="Gokhale K."/>
            <person name="Gowin J."/>
            <person name="Gronenberg W."/>
            <person name="Hermansen R.A."/>
            <person name="Hu H."/>
            <person name="Hunt B.G."/>
            <person name="Huylmans A.K."/>
            <person name="Khalil S.M."/>
            <person name="Mitchell R.D."/>
            <person name="Munoz-Torres M.C."/>
            <person name="Mustard J.A."/>
            <person name="Pan H."/>
            <person name="Reese J.T."/>
            <person name="Scharf M.E."/>
            <person name="Sun F."/>
            <person name="Vogel H."/>
            <person name="Xiao J."/>
            <person name="Yang W."/>
            <person name="Yang Z."/>
            <person name="Yang Z."/>
            <person name="Zhou J."/>
            <person name="Zhu J."/>
            <person name="Brent C.S."/>
            <person name="Elsik C.G."/>
            <person name="Goodisman M.A."/>
            <person name="Liberles D.A."/>
            <person name="Roe R.M."/>
            <person name="Vargo E.L."/>
            <person name="Vilcinskas A."/>
            <person name="Wang J."/>
            <person name="Bornberg-Bauer E."/>
            <person name="Korb J."/>
            <person name="Zhang G."/>
            <person name="Liebig J."/>
        </authorList>
    </citation>
    <scope>NUCLEOTIDE SEQUENCE [LARGE SCALE GENOMIC DNA]</scope>
    <source>
        <tissue evidence="16">Whole organism</tissue>
    </source>
</reference>
<dbReference type="GO" id="GO:0006777">
    <property type="term" value="P:Mo-molybdopterin cofactor biosynthetic process"/>
    <property type="evidence" value="ECO:0007669"/>
    <property type="project" value="UniProtKB-UniRule"/>
</dbReference>
<evidence type="ECO:0000256" key="10">
    <source>
        <dbReference type="ARBA" id="ARBA00022842"/>
    </source>
</evidence>
<dbReference type="Proteomes" id="UP000027135">
    <property type="component" value="Unassembled WGS sequence"/>
</dbReference>
<dbReference type="Pfam" id="PF00994">
    <property type="entry name" value="MoCF_biosynth"/>
    <property type="match status" value="2"/>
</dbReference>
<dbReference type="Pfam" id="PF03453">
    <property type="entry name" value="MoeA_N"/>
    <property type="match status" value="1"/>
</dbReference>
<evidence type="ECO:0000256" key="1">
    <source>
        <dbReference type="ARBA" id="ARBA00001946"/>
    </source>
</evidence>
<keyword evidence="5 13" id="KW-0500">Molybdenum</keyword>
<dbReference type="Gene3D" id="3.90.105.10">
    <property type="entry name" value="Molybdopterin biosynthesis moea protein, domain 2"/>
    <property type="match status" value="1"/>
</dbReference>
<dbReference type="FunFam" id="2.170.190.11:FF:000001">
    <property type="entry name" value="Molybdopterin molybdenumtransferase"/>
    <property type="match status" value="1"/>
</dbReference>
<comment type="pathway">
    <text evidence="2 13">Cofactor biosynthesis; molybdopterin biosynthesis.</text>
</comment>
<comment type="cofactor">
    <cofactor evidence="1 13">
        <name>Mg(2+)</name>
        <dbReference type="ChEBI" id="CHEBI:18420"/>
    </cofactor>
</comment>
<dbReference type="InterPro" id="IPR005110">
    <property type="entry name" value="MoeA_linker/N"/>
</dbReference>
<proteinExistence type="inferred from homology"/>
<dbReference type="Gene3D" id="3.40.980.10">
    <property type="entry name" value="MoaB/Mog-like domain"/>
    <property type="match status" value="2"/>
</dbReference>
<evidence type="ECO:0000256" key="6">
    <source>
        <dbReference type="ARBA" id="ARBA00022679"/>
    </source>
</evidence>
<dbReference type="PROSITE" id="PS01078">
    <property type="entry name" value="MOCF_BIOSYNTHESIS_1"/>
    <property type="match status" value="1"/>
</dbReference>
<comment type="function">
    <text evidence="13">Catalyzes two steps in the biosynthesis of the molybdenum cofactor. In the first step, molybdopterin is adenylated. Subsequently, molybdate is inserted into adenylated molybdopterin and AMP is released.</text>
</comment>
<comment type="similarity">
    <text evidence="3">In the N-terminal section; belongs to the MoaB/Mog family.</text>
</comment>
<dbReference type="InParanoid" id="A0A067RL79"/>
<dbReference type="GO" id="GO:0061599">
    <property type="term" value="F:molybdopterin molybdotransferase activity"/>
    <property type="evidence" value="ECO:0007669"/>
    <property type="project" value="UniProtKB-UniRule"/>
</dbReference>
<dbReference type="eggNOG" id="KOG2371">
    <property type="taxonomic scope" value="Eukaryota"/>
</dbReference>
<dbReference type="InterPro" id="IPR001453">
    <property type="entry name" value="MoaB/Mog_dom"/>
</dbReference>
<comment type="catalytic activity">
    <reaction evidence="13">
        <text>adenylyl-molybdopterin + molybdate = Mo-molybdopterin + AMP + H(+)</text>
        <dbReference type="Rhea" id="RHEA:35047"/>
        <dbReference type="ChEBI" id="CHEBI:15378"/>
        <dbReference type="ChEBI" id="CHEBI:36264"/>
        <dbReference type="ChEBI" id="CHEBI:62727"/>
        <dbReference type="ChEBI" id="CHEBI:71302"/>
        <dbReference type="ChEBI" id="CHEBI:456215"/>
    </reaction>
</comment>
<keyword evidence="6 13" id="KW-0808">Transferase</keyword>
<keyword evidence="17" id="KW-1185">Reference proteome</keyword>
<dbReference type="GO" id="GO:0061598">
    <property type="term" value="F:molybdopterin adenylyltransferase activity"/>
    <property type="evidence" value="ECO:0007669"/>
    <property type="project" value="UniProtKB-UniRule"/>
</dbReference>
<dbReference type="GO" id="GO:0099634">
    <property type="term" value="C:postsynaptic specialization membrane"/>
    <property type="evidence" value="ECO:0007669"/>
    <property type="project" value="GOC"/>
</dbReference>
<evidence type="ECO:0000256" key="5">
    <source>
        <dbReference type="ARBA" id="ARBA00022505"/>
    </source>
</evidence>
<dbReference type="PANTHER" id="PTHR10192:SF5">
    <property type="entry name" value="GEPHYRIN"/>
    <property type="match status" value="1"/>
</dbReference>
<dbReference type="SUPFAM" id="SSF53218">
    <property type="entry name" value="Molybdenum cofactor biosynthesis proteins"/>
    <property type="match status" value="2"/>
</dbReference>
<evidence type="ECO:0000256" key="4">
    <source>
        <dbReference type="ARBA" id="ARBA00008339"/>
    </source>
</evidence>
<accession>A0A067RL79</accession>
<gene>
    <name evidence="16" type="ORF">L798_03141</name>
</gene>